<sequence length="249" mass="28316">MDTAIKLTSKRFNHSHDHFYQAHGRCEWDTEDKYVSASLGHAYDGKDFVSFDVTSRTWVAAVPEAVFYKTKREENTEDLHRLIYSYKHGCIDWLEKLLHFSKEERKEKVPDVVLIKKSFPGSSDKLVTCHVTGFYPRAVQVEWLNQDGHLSDGVSRGEVLPNCDGTYQVKQTLKVPGGTQWSQVYRCQVIHSSVIGNITVVWDPKKSLFLPVIVGSTIGSIAVTVLFVIVCLKRGKCHQNPAELCWRTT</sequence>
<dbReference type="Pfam" id="PF07654">
    <property type="entry name" value="C1-set"/>
    <property type="match status" value="1"/>
</dbReference>
<dbReference type="SUPFAM" id="SSF48726">
    <property type="entry name" value="Immunoglobulin"/>
    <property type="match status" value="1"/>
</dbReference>
<dbReference type="InterPro" id="IPR050208">
    <property type="entry name" value="MHC_class-I_related"/>
</dbReference>
<dbReference type="InterPro" id="IPR037055">
    <property type="entry name" value="MHC_I-like_Ag-recog_sf"/>
</dbReference>
<dbReference type="AlphaFoldDB" id="A0AAV6G2S5"/>
<dbReference type="SUPFAM" id="SSF54452">
    <property type="entry name" value="MHC antigen-recognition domain"/>
    <property type="match status" value="1"/>
</dbReference>
<dbReference type="GO" id="GO:0005615">
    <property type="term" value="C:extracellular space"/>
    <property type="evidence" value="ECO:0007669"/>
    <property type="project" value="TreeGrafter"/>
</dbReference>
<keyword evidence="6" id="KW-1185">Reference proteome</keyword>
<name>A0AAV6G2S5_9TELE</name>
<comment type="caution">
    <text evidence="5">The sequence shown here is derived from an EMBL/GenBank/DDBJ whole genome shotgun (WGS) entry which is preliminary data.</text>
</comment>
<dbReference type="GO" id="GO:0009897">
    <property type="term" value="C:external side of plasma membrane"/>
    <property type="evidence" value="ECO:0007669"/>
    <property type="project" value="TreeGrafter"/>
</dbReference>
<dbReference type="PROSITE" id="PS50835">
    <property type="entry name" value="IG_LIKE"/>
    <property type="match status" value="1"/>
</dbReference>
<evidence type="ECO:0000259" key="4">
    <source>
        <dbReference type="PROSITE" id="PS50835"/>
    </source>
</evidence>
<dbReference type="Pfam" id="PF00129">
    <property type="entry name" value="MHC_I"/>
    <property type="match status" value="1"/>
</dbReference>
<keyword evidence="3" id="KW-0812">Transmembrane</keyword>
<evidence type="ECO:0000256" key="2">
    <source>
        <dbReference type="ARBA" id="ARBA00023319"/>
    </source>
</evidence>
<accession>A0AAV6G2S5</accession>
<feature type="domain" description="Ig-like" evidence="4">
    <location>
        <begin position="110"/>
        <end position="199"/>
    </location>
</feature>
<dbReference type="EMBL" id="JADWDJ010000015">
    <property type="protein sequence ID" value="KAG5269423.1"/>
    <property type="molecule type" value="Genomic_DNA"/>
</dbReference>
<dbReference type="GO" id="GO:0006955">
    <property type="term" value="P:immune response"/>
    <property type="evidence" value="ECO:0007669"/>
    <property type="project" value="TreeGrafter"/>
</dbReference>
<proteinExistence type="predicted"/>
<keyword evidence="3" id="KW-1133">Transmembrane helix</keyword>
<dbReference type="InterPro" id="IPR003597">
    <property type="entry name" value="Ig_C1-set"/>
</dbReference>
<dbReference type="InterPro" id="IPR013783">
    <property type="entry name" value="Ig-like_fold"/>
</dbReference>
<dbReference type="InterPro" id="IPR011161">
    <property type="entry name" value="MHC_I-like_Ag-recog"/>
</dbReference>
<reference evidence="5" key="1">
    <citation type="submission" date="2020-10" db="EMBL/GenBank/DDBJ databases">
        <title>Chromosome-scale genome assembly of the Allis shad, Alosa alosa.</title>
        <authorList>
            <person name="Margot Z."/>
            <person name="Christophe K."/>
            <person name="Cabau C."/>
            <person name="Louis A."/>
            <person name="Berthelot C."/>
            <person name="Parey E."/>
            <person name="Roest Crollius H."/>
            <person name="Montfort J."/>
            <person name="Robinson-Rechavi M."/>
            <person name="Bucao C."/>
            <person name="Bouchez O."/>
            <person name="Gislard M."/>
            <person name="Lluch J."/>
            <person name="Milhes M."/>
            <person name="Lampietro C."/>
            <person name="Lopez Roques C."/>
            <person name="Donnadieu C."/>
            <person name="Braasch I."/>
            <person name="Desvignes T."/>
            <person name="Postlethwait J."/>
            <person name="Bobe J."/>
            <person name="Guiguen Y."/>
        </authorList>
    </citation>
    <scope>NUCLEOTIDE SEQUENCE</scope>
    <source>
        <strain evidence="5">M-15738</strain>
        <tissue evidence="5">Blood</tissue>
    </source>
</reference>
<organism evidence="5 6">
    <name type="scientific">Alosa alosa</name>
    <name type="common">allis shad</name>
    <dbReference type="NCBI Taxonomy" id="278164"/>
    <lineage>
        <taxon>Eukaryota</taxon>
        <taxon>Metazoa</taxon>
        <taxon>Chordata</taxon>
        <taxon>Craniata</taxon>
        <taxon>Vertebrata</taxon>
        <taxon>Euteleostomi</taxon>
        <taxon>Actinopterygii</taxon>
        <taxon>Neopterygii</taxon>
        <taxon>Teleostei</taxon>
        <taxon>Clupei</taxon>
        <taxon>Clupeiformes</taxon>
        <taxon>Clupeoidei</taxon>
        <taxon>Clupeidae</taxon>
        <taxon>Alosa</taxon>
    </lineage>
</organism>
<dbReference type="Proteomes" id="UP000823561">
    <property type="component" value="Chromosome 15"/>
</dbReference>
<dbReference type="InterPro" id="IPR011162">
    <property type="entry name" value="MHC_I/II-like_Ag-recog"/>
</dbReference>
<evidence type="ECO:0000313" key="5">
    <source>
        <dbReference type="EMBL" id="KAG5269423.1"/>
    </source>
</evidence>
<evidence type="ECO:0000313" key="6">
    <source>
        <dbReference type="Proteomes" id="UP000823561"/>
    </source>
</evidence>
<keyword evidence="1" id="KW-0325">Glycoprotein</keyword>
<protein>
    <recommendedName>
        <fullName evidence="4">Ig-like domain-containing protein</fullName>
    </recommendedName>
</protein>
<dbReference type="Gene3D" id="2.60.40.10">
    <property type="entry name" value="Immunoglobulins"/>
    <property type="match status" value="1"/>
</dbReference>
<gene>
    <name evidence="5" type="ORF">AALO_G00201840</name>
</gene>
<dbReference type="Gene3D" id="3.30.500.10">
    <property type="entry name" value="MHC class I-like antigen recognition-like"/>
    <property type="match status" value="1"/>
</dbReference>
<dbReference type="InterPro" id="IPR003006">
    <property type="entry name" value="Ig/MHC_CS"/>
</dbReference>
<dbReference type="InterPro" id="IPR007110">
    <property type="entry name" value="Ig-like_dom"/>
</dbReference>
<evidence type="ECO:0000256" key="3">
    <source>
        <dbReference type="SAM" id="Phobius"/>
    </source>
</evidence>
<dbReference type="PANTHER" id="PTHR16675:SF237">
    <property type="entry name" value="MHC CLASS I ANTIGEN TRANSCRIPT VARIANT 1-RELATED"/>
    <property type="match status" value="1"/>
</dbReference>
<dbReference type="InterPro" id="IPR036179">
    <property type="entry name" value="Ig-like_dom_sf"/>
</dbReference>
<dbReference type="PROSITE" id="PS00290">
    <property type="entry name" value="IG_MHC"/>
    <property type="match status" value="1"/>
</dbReference>
<evidence type="ECO:0000256" key="1">
    <source>
        <dbReference type="ARBA" id="ARBA00023180"/>
    </source>
</evidence>
<keyword evidence="3" id="KW-0472">Membrane</keyword>
<feature type="transmembrane region" description="Helical" evidence="3">
    <location>
        <begin position="208"/>
        <end position="232"/>
    </location>
</feature>
<dbReference type="PANTHER" id="PTHR16675">
    <property type="entry name" value="MHC CLASS I-RELATED"/>
    <property type="match status" value="1"/>
</dbReference>
<keyword evidence="2" id="KW-0393">Immunoglobulin domain</keyword>
<dbReference type="SMART" id="SM00407">
    <property type="entry name" value="IGc1"/>
    <property type="match status" value="1"/>
</dbReference>